<accession>A0A9D2NPF8</accession>
<proteinExistence type="predicted"/>
<evidence type="ECO:0000313" key="1">
    <source>
        <dbReference type="EMBL" id="HJC34599.1"/>
    </source>
</evidence>
<dbReference type="AlphaFoldDB" id="A0A9D2NPF8"/>
<comment type="caution">
    <text evidence="1">The sequence shown here is derived from an EMBL/GenBank/DDBJ whole genome shotgun (WGS) entry which is preliminary data.</text>
</comment>
<reference evidence="1" key="1">
    <citation type="journal article" date="2021" name="PeerJ">
        <title>Extensive microbial diversity within the chicken gut microbiome revealed by metagenomics and culture.</title>
        <authorList>
            <person name="Gilroy R."/>
            <person name="Ravi A."/>
            <person name="Getino M."/>
            <person name="Pursley I."/>
            <person name="Horton D.L."/>
            <person name="Alikhan N.F."/>
            <person name="Baker D."/>
            <person name="Gharbi K."/>
            <person name="Hall N."/>
            <person name="Watson M."/>
            <person name="Adriaenssens E.M."/>
            <person name="Foster-Nyarko E."/>
            <person name="Jarju S."/>
            <person name="Secka A."/>
            <person name="Antonio M."/>
            <person name="Oren A."/>
            <person name="Chaudhuri R.R."/>
            <person name="La Ragione R."/>
            <person name="Hildebrand F."/>
            <person name="Pallen M.J."/>
        </authorList>
    </citation>
    <scope>NUCLEOTIDE SEQUENCE</scope>
    <source>
        <strain evidence="1">ChiW19-954</strain>
    </source>
</reference>
<reference evidence="1" key="2">
    <citation type="submission" date="2021-04" db="EMBL/GenBank/DDBJ databases">
        <authorList>
            <person name="Gilroy R."/>
        </authorList>
    </citation>
    <scope>NUCLEOTIDE SEQUENCE</scope>
    <source>
        <strain evidence="1">ChiW19-954</strain>
    </source>
</reference>
<name>A0A9D2NPF8_9FIRM</name>
<evidence type="ECO:0000313" key="2">
    <source>
        <dbReference type="Proteomes" id="UP000823890"/>
    </source>
</evidence>
<dbReference type="EMBL" id="DWWO01000104">
    <property type="protein sequence ID" value="HJC34599.1"/>
    <property type="molecule type" value="Genomic_DNA"/>
</dbReference>
<sequence>MTMLQEQAVQMIQDMSDDNVSFLIEVIQRLMPKKSYTSAVYPSQRPDEKMQAFKELVATRNEVKEYLPDDFDPDEELKAARKEKYGISSGRFRRRQEDYG</sequence>
<protein>
    <submittedName>
        <fullName evidence="1">Uncharacterized protein</fullName>
    </submittedName>
</protein>
<organism evidence="1 2">
    <name type="scientific">Candidatus Mediterraneibacter faecipullorum</name>
    <dbReference type="NCBI Taxonomy" id="2838670"/>
    <lineage>
        <taxon>Bacteria</taxon>
        <taxon>Bacillati</taxon>
        <taxon>Bacillota</taxon>
        <taxon>Clostridia</taxon>
        <taxon>Lachnospirales</taxon>
        <taxon>Lachnospiraceae</taxon>
        <taxon>Mediterraneibacter</taxon>
    </lineage>
</organism>
<gene>
    <name evidence="1" type="ORF">H9758_08430</name>
</gene>
<dbReference type="Proteomes" id="UP000823890">
    <property type="component" value="Unassembled WGS sequence"/>
</dbReference>